<keyword evidence="1" id="KW-0472">Membrane</keyword>
<feature type="transmembrane region" description="Helical" evidence="1">
    <location>
        <begin position="20"/>
        <end position="40"/>
    </location>
</feature>
<keyword evidence="1" id="KW-1133">Transmembrane helix</keyword>
<proteinExistence type="predicted"/>
<evidence type="ECO:0000256" key="1">
    <source>
        <dbReference type="SAM" id="Phobius"/>
    </source>
</evidence>
<dbReference type="AlphaFoldDB" id="A0A521DJ11"/>
<name>A0A521DJ11_9FLAO</name>
<protein>
    <submittedName>
        <fullName evidence="2">Uncharacterized protein</fullName>
    </submittedName>
</protein>
<keyword evidence="3" id="KW-1185">Reference proteome</keyword>
<feature type="transmembrane region" description="Helical" evidence="1">
    <location>
        <begin position="52"/>
        <end position="70"/>
    </location>
</feature>
<accession>A0A521DJ11</accession>
<dbReference type="EMBL" id="FXTQ01000003">
    <property type="protein sequence ID" value="SMO71744.1"/>
    <property type="molecule type" value="Genomic_DNA"/>
</dbReference>
<gene>
    <name evidence="2" type="ORF">SAMN06265220_10398</name>
</gene>
<organism evidence="2 3">
    <name type="scientific">Flavobacterium nitrogenifigens</name>
    <dbReference type="NCBI Taxonomy" id="1617283"/>
    <lineage>
        <taxon>Bacteria</taxon>
        <taxon>Pseudomonadati</taxon>
        <taxon>Bacteroidota</taxon>
        <taxon>Flavobacteriia</taxon>
        <taxon>Flavobacteriales</taxon>
        <taxon>Flavobacteriaceae</taxon>
        <taxon>Flavobacterium</taxon>
    </lineage>
</organism>
<dbReference type="RefSeq" id="WP_239457866.1">
    <property type="nucleotide sequence ID" value="NZ_CP043612.1"/>
</dbReference>
<sequence length="119" mass="13998">MKILKKLSEYSFSRYYQILFILWDMILLNIAVVFSGLIKFEDLDVLSIKESRTILLLGNLIWIGLLLYKNSYKIIRIETLESILSRTIKKVIIHASIVAVFVVFLEYSNISRVRLFFSM</sequence>
<evidence type="ECO:0000313" key="2">
    <source>
        <dbReference type="EMBL" id="SMO71744.1"/>
    </source>
</evidence>
<keyword evidence="1" id="KW-0812">Transmembrane</keyword>
<evidence type="ECO:0000313" key="3">
    <source>
        <dbReference type="Proteomes" id="UP000319267"/>
    </source>
</evidence>
<dbReference type="Proteomes" id="UP000319267">
    <property type="component" value="Unassembled WGS sequence"/>
</dbReference>
<feature type="transmembrane region" description="Helical" evidence="1">
    <location>
        <begin position="91"/>
        <end position="110"/>
    </location>
</feature>
<reference evidence="2 3" key="1">
    <citation type="submission" date="2017-05" db="EMBL/GenBank/DDBJ databases">
        <authorList>
            <person name="Varghese N."/>
            <person name="Submissions S."/>
        </authorList>
    </citation>
    <scope>NUCLEOTIDE SEQUENCE [LARGE SCALE GENOMIC DNA]</scope>
    <source>
        <strain evidence="2 3">DSM 29982</strain>
    </source>
</reference>